<keyword evidence="1" id="KW-0812">Transmembrane</keyword>
<organism evidence="2 3">
    <name type="scientific">Aquisalimonas asiatica</name>
    <dbReference type="NCBI Taxonomy" id="406100"/>
    <lineage>
        <taxon>Bacteria</taxon>
        <taxon>Pseudomonadati</taxon>
        <taxon>Pseudomonadota</taxon>
        <taxon>Gammaproteobacteria</taxon>
        <taxon>Chromatiales</taxon>
        <taxon>Ectothiorhodospiraceae</taxon>
        <taxon>Aquisalimonas</taxon>
    </lineage>
</organism>
<gene>
    <name evidence="2" type="ORF">SAMN04488052_104266</name>
</gene>
<protein>
    <recommendedName>
        <fullName evidence="4">Twin transmembrane helix small protein</fullName>
    </recommendedName>
</protein>
<feature type="transmembrane region" description="Helical" evidence="1">
    <location>
        <begin position="6"/>
        <end position="28"/>
    </location>
</feature>
<proteinExistence type="predicted"/>
<name>A0A1H8TJR3_9GAMM</name>
<evidence type="ECO:0000256" key="1">
    <source>
        <dbReference type="SAM" id="Phobius"/>
    </source>
</evidence>
<dbReference type="EMBL" id="FOEG01000004">
    <property type="protein sequence ID" value="SEO91319.1"/>
    <property type="molecule type" value="Genomic_DNA"/>
</dbReference>
<dbReference type="AlphaFoldDB" id="A0A1H8TJR3"/>
<dbReference type="Pfam" id="PF11137">
    <property type="entry name" value="DUF2909"/>
    <property type="match status" value="1"/>
</dbReference>
<evidence type="ECO:0000313" key="3">
    <source>
        <dbReference type="Proteomes" id="UP000199657"/>
    </source>
</evidence>
<dbReference type="STRING" id="406100.SAMN04488052_104266"/>
<dbReference type="RefSeq" id="WP_091643651.1">
    <property type="nucleotide sequence ID" value="NZ_FOEG01000004.1"/>
</dbReference>
<accession>A0A1H8TJR3</accession>
<keyword evidence="3" id="KW-1185">Reference proteome</keyword>
<feature type="transmembrane region" description="Helical" evidence="1">
    <location>
        <begin position="40"/>
        <end position="64"/>
    </location>
</feature>
<reference evidence="2 3" key="1">
    <citation type="submission" date="2016-10" db="EMBL/GenBank/DDBJ databases">
        <authorList>
            <person name="de Groot N.N."/>
        </authorList>
    </citation>
    <scope>NUCLEOTIDE SEQUENCE [LARGE SCALE GENOMIC DNA]</scope>
    <source>
        <strain evidence="2 3">CGMCC 1.6291</strain>
    </source>
</reference>
<dbReference type="NCBIfam" id="NF033233">
    <property type="entry name" value="twin_helix"/>
    <property type="match status" value="1"/>
</dbReference>
<sequence>MELAIKIAIVLAMMAIVISLFSGAIFLVRDKSDSRRVVRALTWRIGLSVGLFLVVVGLIAAGVIEMNDPFRQ</sequence>
<dbReference type="Proteomes" id="UP000199657">
    <property type="component" value="Unassembled WGS sequence"/>
</dbReference>
<keyword evidence="1" id="KW-1133">Transmembrane helix</keyword>
<evidence type="ECO:0000313" key="2">
    <source>
        <dbReference type="EMBL" id="SEO91319.1"/>
    </source>
</evidence>
<evidence type="ECO:0008006" key="4">
    <source>
        <dbReference type="Google" id="ProtNLM"/>
    </source>
</evidence>
<keyword evidence="1" id="KW-0472">Membrane</keyword>
<dbReference type="InterPro" id="IPR021313">
    <property type="entry name" value="DUF2909"/>
</dbReference>